<keyword evidence="1" id="KW-0472">Membrane</keyword>
<dbReference type="Proteomes" id="UP000447833">
    <property type="component" value="Unassembled WGS sequence"/>
</dbReference>
<evidence type="ECO:0000256" key="1">
    <source>
        <dbReference type="SAM" id="Phobius"/>
    </source>
</evidence>
<feature type="transmembrane region" description="Helical" evidence="1">
    <location>
        <begin position="58"/>
        <end position="80"/>
    </location>
</feature>
<keyword evidence="1" id="KW-0812">Transmembrane</keyword>
<organism evidence="2 3">
    <name type="scientific">Guptibacillus hwajinpoensis</name>
    <dbReference type="NCBI Taxonomy" id="208199"/>
    <lineage>
        <taxon>Bacteria</taxon>
        <taxon>Bacillati</taxon>
        <taxon>Bacillota</taxon>
        <taxon>Bacilli</taxon>
        <taxon>Bacillales</taxon>
        <taxon>Guptibacillaceae</taxon>
        <taxon>Guptibacillus</taxon>
    </lineage>
</organism>
<reference evidence="2 3" key="1">
    <citation type="submission" date="2019-11" db="EMBL/GenBank/DDBJ databases">
        <title>Genome sequences of 17 halophilic strains isolated from different environments.</title>
        <authorList>
            <person name="Furrow R.E."/>
        </authorList>
    </citation>
    <scope>NUCLEOTIDE SEQUENCE [LARGE SCALE GENOMIC DNA]</scope>
    <source>
        <strain evidence="2 3">22506_14_FS</strain>
    </source>
</reference>
<sequence length="81" mass="9004">MKSHNNHSLPKELREQLDQYTVDVPPLSFKKKKSDRVADFMSAPVQNPLDHYASTSGLLLKIQLVPIGLTIGISAGLLLFM</sequence>
<dbReference type="AlphaFoldDB" id="A0A845F2D7"/>
<proteinExistence type="predicted"/>
<protein>
    <submittedName>
        <fullName evidence="2">Uncharacterized protein</fullName>
    </submittedName>
</protein>
<gene>
    <name evidence="2" type="ORF">GLW07_16160</name>
</gene>
<keyword evidence="1" id="KW-1133">Transmembrane helix</keyword>
<dbReference type="RefSeq" id="WP_160920296.1">
    <property type="nucleotide sequence ID" value="NZ_WMEY01000005.1"/>
</dbReference>
<comment type="caution">
    <text evidence="2">The sequence shown here is derived from an EMBL/GenBank/DDBJ whole genome shotgun (WGS) entry which is preliminary data.</text>
</comment>
<name>A0A845F2D7_9BACL</name>
<dbReference type="EMBL" id="WMEY01000005">
    <property type="protein sequence ID" value="MYL64894.1"/>
    <property type="molecule type" value="Genomic_DNA"/>
</dbReference>
<evidence type="ECO:0000313" key="3">
    <source>
        <dbReference type="Proteomes" id="UP000447833"/>
    </source>
</evidence>
<evidence type="ECO:0000313" key="2">
    <source>
        <dbReference type="EMBL" id="MYL64894.1"/>
    </source>
</evidence>
<accession>A0A845F2D7</accession>